<feature type="transmembrane region" description="Helical" evidence="1">
    <location>
        <begin position="96"/>
        <end position="122"/>
    </location>
</feature>
<keyword evidence="4" id="KW-1185">Reference proteome</keyword>
<gene>
    <name evidence="3" type="ordered locus">Mtc_0167</name>
</gene>
<dbReference type="STRING" id="1041930.Mtc_0167"/>
<dbReference type="GeneID" id="11970928"/>
<organism evidence="3 4">
    <name type="scientific">Methanocella conradii (strain DSM 24694 / JCM 17849 / CGMCC 1.5162 / HZ254)</name>
    <dbReference type="NCBI Taxonomy" id="1041930"/>
    <lineage>
        <taxon>Archaea</taxon>
        <taxon>Methanobacteriati</taxon>
        <taxon>Methanobacteriota</taxon>
        <taxon>Stenosarchaea group</taxon>
        <taxon>Methanomicrobia</taxon>
        <taxon>Methanocellales</taxon>
        <taxon>Methanocellaceae</taxon>
        <taxon>Methanocella</taxon>
    </lineage>
</organism>
<dbReference type="AlphaFoldDB" id="H8I6P6"/>
<feature type="transmembrane region" description="Helical" evidence="1">
    <location>
        <begin position="134"/>
        <end position="158"/>
    </location>
</feature>
<evidence type="ECO:0000313" key="3">
    <source>
        <dbReference type="EMBL" id="AFC98938.1"/>
    </source>
</evidence>
<dbReference type="KEGG" id="mez:Mtc_0167"/>
<evidence type="ECO:0000256" key="1">
    <source>
        <dbReference type="SAM" id="Phobius"/>
    </source>
</evidence>
<feature type="transmembrane region" description="Helical" evidence="1">
    <location>
        <begin position="57"/>
        <end position="75"/>
    </location>
</feature>
<evidence type="ECO:0000313" key="4">
    <source>
        <dbReference type="Proteomes" id="UP000005233"/>
    </source>
</evidence>
<proteinExistence type="predicted"/>
<keyword evidence="1" id="KW-0472">Membrane</keyword>
<dbReference type="RefSeq" id="WP_014404777.1">
    <property type="nucleotide sequence ID" value="NC_017034.1"/>
</dbReference>
<dbReference type="HOGENOM" id="CLU_958497_0_0_2"/>
<keyword evidence="1" id="KW-1133">Transmembrane helix</keyword>
<dbReference type="InterPro" id="IPR057169">
    <property type="entry name" value="DUF7847"/>
</dbReference>
<evidence type="ECO:0000259" key="2">
    <source>
        <dbReference type="Pfam" id="PF25231"/>
    </source>
</evidence>
<feature type="transmembrane region" description="Helical" evidence="1">
    <location>
        <begin position="230"/>
        <end position="263"/>
    </location>
</feature>
<sequence length="290" mass="30748">MDDFVSIFGKSVREMGSSPILLMAGLAVGVLSLPVLAGYGKFDEITKSIAVNYSQLVLPLLIMPFITGGALGYAVEVRNKGTSSMATFMDTAMKNYVKMVMAGVISFAVFYFLITGVALLLLTGVAASPFMGSILGFLALGLAFLCLLSIEFYDICIVADGSGAIASFKNSIEFVKRNLPAAAGFFIIAVVLKALVQLPISFGLAGAMMANESYMALVGANASMNVTEALSLAPVTLGMGALLTVAVFQILIQGFVFSFLALFKAELYLALKNRKKITDFDYDFSADNVV</sequence>
<keyword evidence="1" id="KW-0812">Transmembrane</keyword>
<dbReference type="Proteomes" id="UP000005233">
    <property type="component" value="Chromosome"/>
</dbReference>
<dbReference type="eggNOG" id="arCOG04389">
    <property type="taxonomic scope" value="Archaea"/>
</dbReference>
<dbReference type="OrthoDB" id="148237at2157"/>
<feature type="domain" description="DUF7847" evidence="2">
    <location>
        <begin position="6"/>
        <end position="270"/>
    </location>
</feature>
<feature type="transmembrane region" description="Helical" evidence="1">
    <location>
        <begin position="179"/>
        <end position="210"/>
    </location>
</feature>
<dbReference type="EMBL" id="CP003243">
    <property type="protein sequence ID" value="AFC98938.1"/>
    <property type="molecule type" value="Genomic_DNA"/>
</dbReference>
<feature type="transmembrane region" description="Helical" evidence="1">
    <location>
        <begin position="20"/>
        <end position="37"/>
    </location>
</feature>
<dbReference type="Pfam" id="PF25231">
    <property type="entry name" value="DUF7847"/>
    <property type="match status" value="1"/>
</dbReference>
<name>H8I6P6_METCZ</name>
<accession>H8I6P6</accession>
<reference evidence="3 4" key="1">
    <citation type="journal article" date="2012" name="J. Bacteriol.">
        <title>Complete genome sequence of a thermophilic methanogen, Methanocella conradii HZ254, isolated from Chinese rice field soil.</title>
        <authorList>
            <person name="Lu Z."/>
            <person name="Lu Y."/>
        </authorList>
    </citation>
    <scope>NUCLEOTIDE SEQUENCE [LARGE SCALE GENOMIC DNA]</scope>
    <source>
        <strain evidence="4">DSM 24694 / JCM 17849 / CGMCC 1.5162 / HZ254</strain>
    </source>
</reference>
<protein>
    <recommendedName>
        <fullName evidence="2">DUF7847 domain-containing protein</fullName>
    </recommendedName>
</protein>